<name>A0A3S3VAJ4_9SPHI</name>
<accession>A0A3S3VAJ4</accession>
<dbReference type="InterPro" id="IPR013830">
    <property type="entry name" value="SGNH_hydro"/>
</dbReference>
<gene>
    <name evidence="2" type="ORF">EPL05_17315</name>
</gene>
<protein>
    <submittedName>
        <fullName evidence="2">SGNH/GDSL hydrolase family protein</fullName>
    </submittedName>
</protein>
<dbReference type="GO" id="GO:0016788">
    <property type="term" value="F:hydrolase activity, acting on ester bonds"/>
    <property type="evidence" value="ECO:0007669"/>
    <property type="project" value="UniProtKB-ARBA"/>
</dbReference>
<reference evidence="2 3" key="1">
    <citation type="submission" date="2019-01" db="EMBL/GenBank/DDBJ databases">
        <title>Mucilaginibacter antarcticum sp. nov., isolated from antarctic soil.</title>
        <authorList>
            <person name="Yan Y.-Q."/>
            <person name="Du Z.-J."/>
        </authorList>
    </citation>
    <scope>NUCLEOTIDE SEQUENCE [LARGE SCALE GENOMIC DNA]</scope>
    <source>
        <strain evidence="2 3">F01003</strain>
    </source>
</reference>
<dbReference type="Gene3D" id="3.40.50.1110">
    <property type="entry name" value="SGNH hydrolase"/>
    <property type="match status" value="1"/>
</dbReference>
<feature type="domain" description="SGNH hydrolase-type esterase" evidence="1">
    <location>
        <begin position="46"/>
        <end position="225"/>
    </location>
</feature>
<dbReference type="CDD" id="cd01832">
    <property type="entry name" value="SGNH_hydrolase_like_1"/>
    <property type="match status" value="1"/>
</dbReference>
<proteinExistence type="predicted"/>
<dbReference type="InterPro" id="IPR036514">
    <property type="entry name" value="SGNH_hydro_sf"/>
</dbReference>
<dbReference type="OrthoDB" id="158267at2"/>
<comment type="caution">
    <text evidence="2">The sequence shown here is derived from an EMBL/GenBank/DDBJ whole genome shotgun (WGS) entry which is preliminary data.</text>
</comment>
<evidence type="ECO:0000313" key="2">
    <source>
        <dbReference type="EMBL" id="RWY49177.1"/>
    </source>
</evidence>
<evidence type="ECO:0000313" key="3">
    <source>
        <dbReference type="Proteomes" id="UP000286701"/>
    </source>
</evidence>
<evidence type="ECO:0000259" key="1">
    <source>
        <dbReference type="Pfam" id="PF13472"/>
    </source>
</evidence>
<dbReference type="AlphaFoldDB" id="A0A3S3VAJ4"/>
<dbReference type="SUPFAM" id="SSF52266">
    <property type="entry name" value="SGNH hydrolase"/>
    <property type="match status" value="1"/>
</dbReference>
<dbReference type="Proteomes" id="UP000286701">
    <property type="component" value="Unassembled WGS sequence"/>
</dbReference>
<dbReference type="PROSITE" id="PS51257">
    <property type="entry name" value="PROKAR_LIPOPROTEIN"/>
    <property type="match status" value="1"/>
</dbReference>
<dbReference type="Pfam" id="PF13472">
    <property type="entry name" value="Lipase_GDSL_2"/>
    <property type="match status" value="1"/>
</dbReference>
<keyword evidence="2" id="KW-0378">Hydrolase</keyword>
<organism evidence="2 3">
    <name type="scientific">Mucilaginibacter gilvus</name>
    <dbReference type="NCBI Taxonomy" id="2305909"/>
    <lineage>
        <taxon>Bacteria</taxon>
        <taxon>Pseudomonadati</taxon>
        <taxon>Bacteroidota</taxon>
        <taxon>Sphingobacteriia</taxon>
        <taxon>Sphingobacteriales</taxon>
        <taxon>Sphingobacteriaceae</taxon>
        <taxon>Mucilaginibacter</taxon>
    </lineage>
</organism>
<sequence>MKRILTTILITYGLLGCNKQMQLPVTPTSNPVKPAPAYADNLTYLALGDSYTIGEAVDAPKSFPYQLAAQLKLAGHLTGNPDIIARTGWTTGELINAINASGTASKKYSIVTLLIGVNNQYRGNSKDVYRTEFIQLLNTAITYADGNKNHVFVVSIPDWGSTPYANGYDRNKIAADIDAFNTIAKTETDKQGVAYVDITTISKKAATDASLNASDGLHPSAAMYNLWVNAIAPVVLSHL</sequence>
<dbReference type="RefSeq" id="WP_128535249.1">
    <property type="nucleotide sequence ID" value="NZ_SBIW01000008.1"/>
</dbReference>
<keyword evidence="3" id="KW-1185">Reference proteome</keyword>
<dbReference type="EMBL" id="SBIW01000008">
    <property type="protein sequence ID" value="RWY49177.1"/>
    <property type="molecule type" value="Genomic_DNA"/>
</dbReference>